<keyword evidence="2" id="KW-0812">Transmembrane</keyword>
<keyword evidence="4" id="KW-1185">Reference proteome</keyword>
<keyword evidence="2" id="KW-1133">Transmembrane helix</keyword>
<evidence type="ECO:0000313" key="4">
    <source>
        <dbReference type="Proteomes" id="UP000095023"/>
    </source>
</evidence>
<proteinExistence type="predicted"/>
<evidence type="ECO:0000256" key="2">
    <source>
        <dbReference type="SAM" id="Phobius"/>
    </source>
</evidence>
<reference evidence="4" key="1">
    <citation type="submission" date="2016-02" db="EMBL/GenBank/DDBJ databases">
        <title>Comparative genomics of biotechnologically important yeasts.</title>
        <authorList>
            <consortium name="DOE Joint Genome Institute"/>
            <person name="Riley R."/>
            <person name="Haridas S."/>
            <person name="Wolfe K.H."/>
            <person name="Lopes M.R."/>
            <person name="Hittinger C.T."/>
            <person name="Goker M."/>
            <person name="Salamov A."/>
            <person name="Wisecaver J."/>
            <person name="Long T.M."/>
            <person name="Aerts A.L."/>
            <person name="Barry K."/>
            <person name="Choi C."/>
            <person name="Clum A."/>
            <person name="Coughlan A.Y."/>
            <person name="Deshpande S."/>
            <person name="Douglass A.P."/>
            <person name="Hanson S.J."/>
            <person name="Klenk H.-P."/>
            <person name="Labutti K."/>
            <person name="Lapidus A."/>
            <person name="Lindquist E."/>
            <person name="Lipzen A."/>
            <person name="Meier-Kolthoff J.P."/>
            <person name="Ohm R.A."/>
            <person name="Otillar R.P."/>
            <person name="Pangilinan J."/>
            <person name="Peng Y."/>
            <person name="Rokas A."/>
            <person name="Rosa C.A."/>
            <person name="Scheuner C."/>
            <person name="Sibirny A.A."/>
            <person name="Slot J.C."/>
            <person name="Stielow J.B."/>
            <person name="Sun H."/>
            <person name="Kurtzman C.P."/>
            <person name="Blackwell M."/>
            <person name="Jeffries T.W."/>
            <person name="Grigoriev I.V."/>
        </authorList>
    </citation>
    <scope>NUCLEOTIDE SEQUENCE [LARGE SCALE GENOMIC DNA]</scope>
    <source>
        <strain evidence="4">NRRL Y-17796</strain>
    </source>
</reference>
<dbReference type="EMBL" id="KV453841">
    <property type="protein sequence ID" value="ODV91481.1"/>
    <property type="molecule type" value="Genomic_DNA"/>
</dbReference>
<gene>
    <name evidence="3" type="ORF">CANCADRAFT_66417</name>
</gene>
<feature type="transmembrane region" description="Helical" evidence="2">
    <location>
        <begin position="94"/>
        <end position="118"/>
    </location>
</feature>
<name>A0A1E4TIA4_9ASCO</name>
<evidence type="ECO:0000313" key="3">
    <source>
        <dbReference type="EMBL" id="ODV91481.1"/>
    </source>
</evidence>
<dbReference type="AlphaFoldDB" id="A0A1E4TIA4"/>
<evidence type="ECO:0000256" key="1">
    <source>
        <dbReference type="SAM" id="MobiDB-lite"/>
    </source>
</evidence>
<feature type="region of interest" description="Disordered" evidence="1">
    <location>
        <begin position="1"/>
        <end position="29"/>
    </location>
</feature>
<keyword evidence="2" id="KW-0472">Membrane</keyword>
<accession>A0A1E4TIA4</accession>
<protein>
    <submittedName>
        <fullName evidence="3">Uncharacterized protein</fullName>
    </submittedName>
</protein>
<feature type="compositionally biased region" description="Low complexity" evidence="1">
    <location>
        <begin position="12"/>
        <end position="29"/>
    </location>
</feature>
<sequence length="127" mass="13872">MSIFRDQDFLPSESSSLTPSTYSSSTSMVSAFPQVDEHRGRTRLLAPTPVRGQSPSVLAAPSFDLLAEAARRAQIDRLADDLTEMMTVPKSMLILIDFYIALSHLPFISGAIGAPYVFRRPAVGHTC</sequence>
<dbReference type="Proteomes" id="UP000095023">
    <property type="component" value="Unassembled WGS sequence"/>
</dbReference>
<organism evidence="3 4">
    <name type="scientific">Tortispora caseinolytica NRRL Y-17796</name>
    <dbReference type="NCBI Taxonomy" id="767744"/>
    <lineage>
        <taxon>Eukaryota</taxon>
        <taxon>Fungi</taxon>
        <taxon>Dikarya</taxon>
        <taxon>Ascomycota</taxon>
        <taxon>Saccharomycotina</taxon>
        <taxon>Trigonopsidomycetes</taxon>
        <taxon>Trigonopsidales</taxon>
        <taxon>Trigonopsidaceae</taxon>
        <taxon>Tortispora</taxon>
    </lineage>
</organism>